<evidence type="ECO:0000313" key="4">
    <source>
        <dbReference type="EMBL" id="CAB5012312.1"/>
    </source>
</evidence>
<evidence type="ECO:0000313" key="3">
    <source>
        <dbReference type="EMBL" id="CAB4931062.1"/>
    </source>
</evidence>
<dbReference type="EMBL" id="CAFBMT010000007">
    <property type="protein sequence ID" value="CAB4931062.1"/>
    <property type="molecule type" value="Genomic_DNA"/>
</dbReference>
<name>A0A6J7IL49_9ZZZZ</name>
<evidence type="ECO:0000313" key="2">
    <source>
        <dbReference type="EMBL" id="CAB4718505.1"/>
    </source>
</evidence>
<dbReference type="EMBL" id="CAESGF010000007">
    <property type="protein sequence ID" value="CAB4363760.1"/>
    <property type="molecule type" value="Genomic_DNA"/>
</dbReference>
<proteinExistence type="predicted"/>
<evidence type="ECO:0000313" key="1">
    <source>
        <dbReference type="EMBL" id="CAB4363760.1"/>
    </source>
</evidence>
<dbReference type="SUPFAM" id="SSF56112">
    <property type="entry name" value="Protein kinase-like (PK-like)"/>
    <property type="match status" value="1"/>
</dbReference>
<dbReference type="AlphaFoldDB" id="A0A6J7IL49"/>
<organism evidence="3">
    <name type="scientific">freshwater metagenome</name>
    <dbReference type="NCBI Taxonomy" id="449393"/>
    <lineage>
        <taxon>unclassified sequences</taxon>
        <taxon>metagenomes</taxon>
        <taxon>ecological metagenomes</taxon>
    </lineage>
</organism>
<gene>
    <name evidence="2" type="ORF">UFOPK2656_01146</name>
    <name evidence="3" type="ORF">UFOPK3651_01478</name>
    <name evidence="4" type="ORF">UFOPK3931_02886</name>
    <name evidence="1" type="ORF">UFOPK4189_01535</name>
</gene>
<protein>
    <submittedName>
        <fullName evidence="3">Unannotated protein</fullName>
    </submittedName>
</protein>
<dbReference type="InterPro" id="IPR011009">
    <property type="entry name" value="Kinase-like_dom_sf"/>
</dbReference>
<sequence length="382" mass="44319">MQRDSASSLPSAYGRATSADAASEFPHAYDARVTTSLTHRNAVAAAWAEYDDPRAIVRVDEVSANVSTNRVFRLHLDDGSTAISKVSSYGSYFLFYEDHDRLNRCARFLDGTRFRGMLAEVWRRPDGRIFTWYNQRMWAVFYDDVPRRDSLPRVLTVDEVHNLGREIAEFHLACTDIAPQLPAGSKTVKSDAIHLLELLESPFATRNFELPPESIGVLWKHTHKFLERLISVGYDEWPKIPLLIDWNLGNFSVANDPDGGFHLFSRWDYDWFRIEPRVLDFYFLSRVSSKTGDRTRFTYGPHTLVEPTFLEFLRSYRSVFPMSDEEVMFLPEVYRFFVLNYVVREGARFFRPDLCTKFRRDTVRTYLPALDHLDASPLFTTS</sequence>
<reference evidence="3" key="1">
    <citation type="submission" date="2020-05" db="EMBL/GenBank/DDBJ databases">
        <authorList>
            <person name="Chiriac C."/>
            <person name="Salcher M."/>
            <person name="Ghai R."/>
            <person name="Kavagutti S V."/>
        </authorList>
    </citation>
    <scope>NUCLEOTIDE SEQUENCE</scope>
</reference>
<dbReference type="EMBL" id="CAEZYF010000005">
    <property type="protein sequence ID" value="CAB4718505.1"/>
    <property type="molecule type" value="Genomic_DNA"/>
</dbReference>
<accession>A0A6J7IL49</accession>
<dbReference type="EMBL" id="CAFBOL010000114">
    <property type="protein sequence ID" value="CAB5012312.1"/>
    <property type="molecule type" value="Genomic_DNA"/>
</dbReference>